<dbReference type="Proteomes" id="UP001321473">
    <property type="component" value="Unassembled WGS sequence"/>
</dbReference>
<evidence type="ECO:0000313" key="1">
    <source>
        <dbReference type="EMBL" id="KAK8758649.1"/>
    </source>
</evidence>
<gene>
    <name evidence="1" type="ORF">V5799_003719</name>
</gene>
<dbReference type="AlphaFoldDB" id="A0AAQ4D859"/>
<feature type="non-terminal residue" evidence="1">
    <location>
        <position position="156"/>
    </location>
</feature>
<proteinExistence type="predicted"/>
<protein>
    <submittedName>
        <fullName evidence="1">Uncharacterized protein</fullName>
    </submittedName>
</protein>
<dbReference type="EMBL" id="JARKHS020033876">
    <property type="protein sequence ID" value="KAK8758649.1"/>
    <property type="molecule type" value="Genomic_DNA"/>
</dbReference>
<reference evidence="1 2" key="1">
    <citation type="journal article" date="2023" name="Arcadia Sci">
        <title>De novo assembly of a long-read Amblyomma americanum tick genome.</title>
        <authorList>
            <person name="Chou S."/>
            <person name="Poskanzer K.E."/>
            <person name="Rollins M."/>
            <person name="Thuy-Boun P.S."/>
        </authorList>
    </citation>
    <scope>NUCLEOTIDE SEQUENCE [LARGE SCALE GENOMIC DNA]</scope>
    <source>
        <strain evidence="1">F_SG_1</strain>
        <tissue evidence="1">Salivary glands</tissue>
    </source>
</reference>
<sequence length="156" mass="17359">MSILKAKYLAGKARRVGQRLPWRDHTLDVYFAGLGLWPLSARWSSHGMVRTTAWTYSVHRKAQGWEASQGCIDDLDVPTILEAALADCRKVAEETEALANACVSRIMPGMSTVVEVASDKSPCFILCWPLTTLQRTKKEEETPWGCDCLPSASPYQ</sequence>
<name>A0AAQ4D859_AMBAM</name>
<evidence type="ECO:0000313" key="2">
    <source>
        <dbReference type="Proteomes" id="UP001321473"/>
    </source>
</evidence>
<comment type="caution">
    <text evidence="1">The sequence shown here is derived from an EMBL/GenBank/DDBJ whole genome shotgun (WGS) entry which is preliminary data.</text>
</comment>
<organism evidence="1 2">
    <name type="scientific">Amblyomma americanum</name>
    <name type="common">Lone star tick</name>
    <dbReference type="NCBI Taxonomy" id="6943"/>
    <lineage>
        <taxon>Eukaryota</taxon>
        <taxon>Metazoa</taxon>
        <taxon>Ecdysozoa</taxon>
        <taxon>Arthropoda</taxon>
        <taxon>Chelicerata</taxon>
        <taxon>Arachnida</taxon>
        <taxon>Acari</taxon>
        <taxon>Parasitiformes</taxon>
        <taxon>Ixodida</taxon>
        <taxon>Ixodoidea</taxon>
        <taxon>Ixodidae</taxon>
        <taxon>Amblyomminae</taxon>
        <taxon>Amblyomma</taxon>
    </lineage>
</organism>
<accession>A0AAQ4D859</accession>
<keyword evidence="2" id="KW-1185">Reference proteome</keyword>